<sequence>MSANLNVRLETSPQTPSKTGVQVLAQAREQRNARMQQINAKPTEAAPRYDFVGIAG</sequence>
<protein>
    <submittedName>
        <fullName evidence="2">Uncharacterized protein</fullName>
    </submittedName>
</protein>
<evidence type="ECO:0000256" key="1">
    <source>
        <dbReference type="SAM" id="MobiDB-lite"/>
    </source>
</evidence>
<keyword evidence="3" id="KW-1185">Reference proteome</keyword>
<proteinExistence type="predicted"/>
<evidence type="ECO:0000313" key="2">
    <source>
        <dbReference type="EMBL" id="UTW11373.1"/>
    </source>
</evidence>
<feature type="compositionally biased region" description="Polar residues" evidence="1">
    <location>
        <begin position="1"/>
        <end position="20"/>
    </location>
</feature>
<accession>A0ABY5HID3</accession>
<dbReference type="EMBL" id="CP073347">
    <property type="protein sequence ID" value="UTW11373.1"/>
    <property type="molecule type" value="Genomic_DNA"/>
</dbReference>
<organism evidence="2 3">
    <name type="scientific">Marinobacterium rhizophilum</name>
    <dbReference type="NCBI Taxonomy" id="420402"/>
    <lineage>
        <taxon>Bacteria</taxon>
        <taxon>Pseudomonadati</taxon>
        <taxon>Pseudomonadota</taxon>
        <taxon>Gammaproteobacteria</taxon>
        <taxon>Oceanospirillales</taxon>
        <taxon>Oceanospirillaceae</taxon>
        <taxon>Marinobacterium</taxon>
    </lineage>
</organism>
<dbReference type="RefSeq" id="WP_255853413.1">
    <property type="nucleotide sequence ID" value="NZ_CP073347.1"/>
</dbReference>
<gene>
    <name evidence="2" type="ORF">KDW95_19250</name>
</gene>
<evidence type="ECO:0000313" key="3">
    <source>
        <dbReference type="Proteomes" id="UP001058461"/>
    </source>
</evidence>
<reference evidence="2" key="1">
    <citation type="submission" date="2021-04" db="EMBL/GenBank/DDBJ databases">
        <title>Oceanospirillales bacteria with DddD are important DMSP degraders in coastal seawater.</title>
        <authorList>
            <person name="Liu J."/>
        </authorList>
    </citation>
    <scope>NUCLEOTIDE SEQUENCE</scope>
    <source>
        <strain evidence="2">D13-1</strain>
    </source>
</reference>
<feature type="region of interest" description="Disordered" evidence="1">
    <location>
        <begin position="1"/>
        <end position="21"/>
    </location>
</feature>
<dbReference type="Proteomes" id="UP001058461">
    <property type="component" value="Chromosome"/>
</dbReference>
<name>A0ABY5HID3_9GAMM</name>